<dbReference type="FunFam" id="3.40.30.10:FF:000005">
    <property type="entry name" value="Glutaredoxin 5"/>
    <property type="match status" value="1"/>
</dbReference>
<dbReference type="OrthoDB" id="415696at2759"/>
<evidence type="ECO:0000313" key="8">
    <source>
        <dbReference type="Proteomes" id="UP000001064"/>
    </source>
</evidence>
<gene>
    <name evidence="7" type="ORF">DICPUDRAFT_74422</name>
</gene>
<keyword evidence="1" id="KW-0001">2Fe-2S</keyword>
<reference evidence="8" key="1">
    <citation type="journal article" date="2011" name="Genome Biol.">
        <title>Comparative genomics of the social amoebae Dictyostelium discoideum and Dictyostelium purpureum.</title>
        <authorList>
            <consortium name="US DOE Joint Genome Institute (JGI-PGF)"/>
            <person name="Sucgang R."/>
            <person name="Kuo A."/>
            <person name="Tian X."/>
            <person name="Salerno W."/>
            <person name="Parikh A."/>
            <person name="Feasley C.L."/>
            <person name="Dalin E."/>
            <person name="Tu H."/>
            <person name="Huang E."/>
            <person name="Barry K."/>
            <person name="Lindquist E."/>
            <person name="Shapiro H."/>
            <person name="Bruce D."/>
            <person name="Schmutz J."/>
            <person name="Salamov A."/>
            <person name="Fey P."/>
            <person name="Gaudet P."/>
            <person name="Anjard C."/>
            <person name="Babu M.M."/>
            <person name="Basu S."/>
            <person name="Bushmanova Y."/>
            <person name="van der Wel H."/>
            <person name="Katoh-Kurasawa M."/>
            <person name="Dinh C."/>
            <person name="Coutinho P.M."/>
            <person name="Saito T."/>
            <person name="Elias M."/>
            <person name="Schaap P."/>
            <person name="Kay R.R."/>
            <person name="Henrissat B."/>
            <person name="Eichinger L."/>
            <person name="Rivero F."/>
            <person name="Putnam N.H."/>
            <person name="West C.M."/>
            <person name="Loomis W.F."/>
            <person name="Chisholm R.L."/>
            <person name="Shaulsky G."/>
            <person name="Strassmann J.E."/>
            <person name="Queller D.C."/>
            <person name="Kuspa A."/>
            <person name="Grigoriev I.V."/>
        </authorList>
    </citation>
    <scope>NUCLEOTIDE SEQUENCE [LARGE SCALE GENOMIC DNA]</scope>
    <source>
        <strain evidence="8">QSDP1</strain>
    </source>
</reference>
<protein>
    <recommendedName>
        <fullName evidence="6">Glutaredoxin domain-containing protein</fullName>
    </recommendedName>
</protein>
<feature type="domain" description="Glutaredoxin" evidence="6">
    <location>
        <begin position="48"/>
        <end position="112"/>
    </location>
</feature>
<dbReference type="GO" id="GO:0005759">
    <property type="term" value="C:mitochondrial matrix"/>
    <property type="evidence" value="ECO:0000318"/>
    <property type="project" value="GO_Central"/>
</dbReference>
<dbReference type="KEGG" id="dpp:DICPUDRAFT_74422"/>
<dbReference type="Pfam" id="PF00462">
    <property type="entry name" value="Glutaredoxin"/>
    <property type="match status" value="1"/>
</dbReference>
<name>F0Z7P6_DICPU</name>
<accession>F0Z7P6</accession>
<dbReference type="GO" id="GO:0051537">
    <property type="term" value="F:2 iron, 2 sulfur cluster binding"/>
    <property type="evidence" value="ECO:0007669"/>
    <property type="project" value="UniProtKB-KW"/>
</dbReference>
<dbReference type="GeneID" id="10509355"/>
<dbReference type="Gene3D" id="3.40.30.10">
    <property type="entry name" value="Glutaredoxin"/>
    <property type="match status" value="1"/>
</dbReference>
<dbReference type="PANTHER" id="PTHR10293:SF16">
    <property type="entry name" value="GLUTAREDOXIN-RELATED PROTEIN 5, MITOCHONDRIAL"/>
    <property type="match status" value="1"/>
</dbReference>
<evidence type="ECO:0000256" key="2">
    <source>
        <dbReference type="ARBA" id="ARBA00022723"/>
    </source>
</evidence>
<keyword evidence="8" id="KW-1185">Reference proteome</keyword>
<dbReference type="EMBL" id="GL870947">
    <property type="protein sequence ID" value="EGC40101.1"/>
    <property type="molecule type" value="Genomic_DNA"/>
</dbReference>
<dbReference type="InterPro" id="IPR033658">
    <property type="entry name" value="GRX_PICOT-like"/>
</dbReference>
<dbReference type="PROSITE" id="PS51354">
    <property type="entry name" value="GLUTAREDOXIN_2"/>
    <property type="match status" value="1"/>
</dbReference>
<dbReference type="NCBIfam" id="TIGR00365">
    <property type="entry name" value="Grx4 family monothiol glutaredoxin"/>
    <property type="match status" value="1"/>
</dbReference>
<dbReference type="VEuPathDB" id="AmoebaDB:DICPUDRAFT_74422"/>
<dbReference type="InterPro" id="IPR004480">
    <property type="entry name" value="Monothiol_GRX-rel"/>
</dbReference>
<evidence type="ECO:0000256" key="5">
    <source>
        <dbReference type="ARBA" id="ARBA00023284"/>
    </source>
</evidence>
<dbReference type="FunCoup" id="F0Z7P6">
    <property type="interactions" value="475"/>
</dbReference>
<sequence>MNRYLFKVGTQTTSFLLRSNNQVFRSFSTEKKSILETIDQQVKGNPLVLYMKGTPSAPQCGFSNTVVRILEAEGVGKYESHNVLENDELRDGIKKYGEWPTIPQVYIKGELVGGADIMLNLYKSGELSKMLQDAGIIKN</sequence>
<dbReference type="PANTHER" id="PTHR10293">
    <property type="entry name" value="GLUTAREDOXIN FAMILY MEMBER"/>
    <property type="match status" value="1"/>
</dbReference>
<organism evidence="7 8">
    <name type="scientific">Dictyostelium purpureum</name>
    <name type="common">Slime mold</name>
    <dbReference type="NCBI Taxonomy" id="5786"/>
    <lineage>
        <taxon>Eukaryota</taxon>
        <taxon>Amoebozoa</taxon>
        <taxon>Evosea</taxon>
        <taxon>Eumycetozoa</taxon>
        <taxon>Dictyostelia</taxon>
        <taxon>Dictyosteliales</taxon>
        <taxon>Dictyosteliaceae</taxon>
        <taxon>Dictyostelium</taxon>
    </lineage>
</organism>
<evidence type="ECO:0000256" key="3">
    <source>
        <dbReference type="ARBA" id="ARBA00023004"/>
    </source>
</evidence>
<dbReference type="InterPro" id="IPR036249">
    <property type="entry name" value="Thioredoxin-like_sf"/>
</dbReference>
<evidence type="ECO:0000256" key="4">
    <source>
        <dbReference type="ARBA" id="ARBA00023014"/>
    </source>
</evidence>
<keyword evidence="3" id="KW-0408">Iron</keyword>
<dbReference type="SUPFAM" id="SSF52833">
    <property type="entry name" value="Thioredoxin-like"/>
    <property type="match status" value="1"/>
</dbReference>
<evidence type="ECO:0000259" key="6">
    <source>
        <dbReference type="Pfam" id="PF00462"/>
    </source>
</evidence>
<dbReference type="InterPro" id="IPR002109">
    <property type="entry name" value="Glutaredoxin"/>
</dbReference>
<keyword evidence="2" id="KW-0479">Metal-binding</keyword>
<proteinExistence type="predicted"/>
<dbReference type="OMA" id="TKLMPQC"/>
<keyword evidence="5" id="KW-0676">Redox-active center</keyword>
<dbReference type="AlphaFoldDB" id="F0Z7P6"/>
<keyword evidence="4" id="KW-0411">Iron-sulfur</keyword>
<dbReference type="STRING" id="5786.F0Z7P6"/>
<dbReference type="Proteomes" id="UP000001064">
    <property type="component" value="Unassembled WGS sequence"/>
</dbReference>
<dbReference type="GO" id="GO:0046872">
    <property type="term" value="F:metal ion binding"/>
    <property type="evidence" value="ECO:0007669"/>
    <property type="project" value="UniProtKB-KW"/>
</dbReference>
<dbReference type="InParanoid" id="F0Z7P6"/>
<evidence type="ECO:0000256" key="1">
    <source>
        <dbReference type="ARBA" id="ARBA00022714"/>
    </source>
</evidence>
<dbReference type="RefSeq" id="XP_003283450.1">
    <property type="nucleotide sequence ID" value="XM_003283402.1"/>
</dbReference>
<dbReference type="CDD" id="cd03028">
    <property type="entry name" value="GRX_PICOT_like"/>
    <property type="match status" value="1"/>
</dbReference>
<dbReference type="eggNOG" id="KOG0911">
    <property type="taxonomic scope" value="Eukaryota"/>
</dbReference>
<evidence type="ECO:0000313" key="7">
    <source>
        <dbReference type="EMBL" id="EGC40101.1"/>
    </source>
</evidence>